<proteinExistence type="predicted"/>
<dbReference type="PANTHER" id="PTHR47810">
    <property type="entry name" value="DNA LIGASE"/>
    <property type="match status" value="1"/>
</dbReference>
<organism evidence="9 10">
    <name type="scientific">Poseidonibacter parvus</name>
    <dbReference type="NCBI Taxonomy" id="1850254"/>
    <lineage>
        <taxon>Bacteria</taxon>
        <taxon>Pseudomonadati</taxon>
        <taxon>Campylobacterota</taxon>
        <taxon>Epsilonproteobacteria</taxon>
        <taxon>Campylobacterales</taxon>
        <taxon>Arcobacteraceae</taxon>
        <taxon>Poseidonibacter</taxon>
    </lineage>
</organism>
<evidence type="ECO:0000313" key="10">
    <source>
        <dbReference type="Proteomes" id="UP000186074"/>
    </source>
</evidence>
<keyword evidence="3" id="KW-0235">DNA replication</keyword>
<evidence type="ECO:0000256" key="1">
    <source>
        <dbReference type="ARBA" id="ARBA00001968"/>
    </source>
</evidence>
<feature type="domain" description="ATP-dependent DNA ligase family profile" evidence="7">
    <location>
        <begin position="52"/>
        <end position="191"/>
    </location>
</feature>
<dbReference type="AlphaFoldDB" id="A0A1P8KKN1"/>
<dbReference type="GO" id="GO:0006260">
    <property type="term" value="P:DNA replication"/>
    <property type="evidence" value="ECO:0007669"/>
    <property type="project" value="UniProtKB-KW"/>
</dbReference>
<dbReference type="GO" id="GO:0006310">
    <property type="term" value="P:DNA recombination"/>
    <property type="evidence" value="ECO:0007669"/>
    <property type="project" value="InterPro"/>
</dbReference>
<comment type="cofactor">
    <cofactor evidence="1">
        <name>a divalent metal cation</name>
        <dbReference type="ChEBI" id="CHEBI:60240"/>
    </cofactor>
</comment>
<dbReference type="NCBIfam" id="NF006592">
    <property type="entry name" value="PRK09125.1"/>
    <property type="match status" value="1"/>
</dbReference>
<dbReference type="EMBL" id="CP019070">
    <property type="protein sequence ID" value="APW65118.1"/>
    <property type="molecule type" value="Genomic_DNA"/>
</dbReference>
<dbReference type="Gene3D" id="2.40.50.140">
    <property type="entry name" value="Nucleic acid-binding proteins"/>
    <property type="match status" value="1"/>
</dbReference>
<dbReference type="GO" id="GO:0006281">
    <property type="term" value="P:DNA repair"/>
    <property type="evidence" value="ECO:0007669"/>
    <property type="project" value="UniProtKB-KW"/>
</dbReference>
<evidence type="ECO:0000259" key="8">
    <source>
        <dbReference type="Pfam" id="PF14743"/>
    </source>
</evidence>
<protein>
    <submittedName>
        <fullName evidence="9">DNA ligase</fullName>
    </submittedName>
</protein>
<evidence type="ECO:0000256" key="5">
    <source>
        <dbReference type="ARBA" id="ARBA00023204"/>
    </source>
</evidence>
<dbReference type="Gene3D" id="3.30.470.30">
    <property type="entry name" value="DNA ligase/mRNA capping enzyme"/>
    <property type="match status" value="1"/>
</dbReference>
<dbReference type="CDD" id="cd08041">
    <property type="entry name" value="OBF_kDNA_ligase_like"/>
    <property type="match status" value="1"/>
</dbReference>
<dbReference type="OrthoDB" id="9767858at2"/>
<dbReference type="GO" id="GO:0005524">
    <property type="term" value="F:ATP binding"/>
    <property type="evidence" value="ECO:0007669"/>
    <property type="project" value="InterPro"/>
</dbReference>
<dbReference type="GO" id="GO:0003910">
    <property type="term" value="F:DNA ligase (ATP) activity"/>
    <property type="evidence" value="ECO:0007669"/>
    <property type="project" value="UniProtKB-EC"/>
</dbReference>
<keyword evidence="4" id="KW-0227">DNA damage</keyword>
<dbReference type="RefSeq" id="WP_076084842.1">
    <property type="nucleotide sequence ID" value="NZ_CP019070.1"/>
</dbReference>
<comment type="catalytic activity">
    <reaction evidence="6">
        <text>ATP + (deoxyribonucleotide)n-3'-hydroxyl + 5'-phospho-(deoxyribonucleotide)m = (deoxyribonucleotide)n+m + AMP + diphosphate.</text>
        <dbReference type="EC" id="6.5.1.1"/>
    </reaction>
</comment>
<dbReference type="KEGG" id="alp:LPB137_04310"/>
<dbReference type="SUPFAM" id="SSF50249">
    <property type="entry name" value="Nucleic acid-binding proteins"/>
    <property type="match status" value="1"/>
</dbReference>
<dbReference type="Proteomes" id="UP000186074">
    <property type="component" value="Chromosome"/>
</dbReference>
<dbReference type="PANTHER" id="PTHR47810:SF1">
    <property type="entry name" value="DNA LIGASE B"/>
    <property type="match status" value="1"/>
</dbReference>
<sequence length="274" mass="32358">MKLLIAIFILLFLQKISFALDLQKAKTYDKSQKIKNWMMSEKLDGIRAYWNGKNLISKNGNIIFAPKYFIKDFPNFELDGELWTKRNDFENIQSIVLDKTPSKHWKQITYNIFEVPNAKGDFLTRLEKIKNWQKKNKNEYIKIIKQIRCKNKAHLDQYLNELIKKQVEGIILKNPNLDYFTGRSSNVLKVKKFNDMEGEVIGINYNENTPEKSKFKSLKLKLKNGVIFNLGNGFSKQERINHPKIADIVTFKYYNLTKFGKPKFASFLRIRKNE</sequence>
<dbReference type="InterPro" id="IPR012310">
    <property type="entry name" value="DNA_ligase_ATP-dep_cent"/>
</dbReference>
<dbReference type="STRING" id="1850254.LPB137_04310"/>
<dbReference type="CDD" id="cd07896">
    <property type="entry name" value="Adenylation_kDNA_ligase_like"/>
    <property type="match status" value="1"/>
</dbReference>
<reference evidence="9 10" key="1">
    <citation type="submission" date="2017-01" db="EMBL/GenBank/DDBJ databases">
        <title>Genome sequencing of Arcobacter sp. LPB0137.</title>
        <authorList>
            <person name="Lee G.-W."/>
            <person name="Yi H."/>
        </authorList>
    </citation>
    <scope>NUCLEOTIDE SEQUENCE [LARGE SCALE GENOMIC DNA]</scope>
    <source>
        <strain evidence="9 10">LPB0137</strain>
    </source>
</reference>
<evidence type="ECO:0000256" key="6">
    <source>
        <dbReference type="ARBA" id="ARBA00034003"/>
    </source>
</evidence>
<dbReference type="InterPro" id="IPR012340">
    <property type="entry name" value="NA-bd_OB-fold"/>
</dbReference>
<evidence type="ECO:0000256" key="2">
    <source>
        <dbReference type="ARBA" id="ARBA00022598"/>
    </source>
</evidence>
<name>A0A1P8KKN1_9BACT</name>
<feature type="domain" description="DNA ligase OB-like" evidence="8">
    <location>
        <begin position="214"/>
        <end position="271"/>
    </location>
</feature>
<keyword evidence="5" id="KW-0234">DNA repair</keyword>
<dbReference type="Gene3D" id="3.30.1490.70">
    <property type="match status" value="1"/>
</dbReference>
<keyword evidence="2 9" id="KW-0436">Ligase</keyword>
<gene>
    <name evidence="9" type="ORF">LPB137_04310</name>
</gene>
<dbReference type="SUPFAM" id="SSF56091">
    <property type="entry name" value="DNA ligase/mRNA capping enzyme, catalytic domain"/>
    <property type="match status" value="1"/>
</dbReference>
<dbReference type="InterPro" id="IPR050326">
    <property type="entry name" value="NAD_dep_DNA_ligaseB"/>
</dbReference>
<evidence type="ECO:0000256" key="3">
    <source>
        <dbReference type="ARBA" id="ARBA00022705"/>
    </source>
</evidence>
<keyword evidence="10" id="KW-1185">Reference proteome</keyword>
<dbReference type="InterPro" id="IPR029319">
    <property type="entry name" value="DNA_ligase_OB"/>
</dbReference>
<evidence type="ECO:0000256" key="4">
    <source>
        <dbReference type="ARBA" id="ARBA00022763"/>
    </source>
</evidence>
<dbReference type="Pfam" id="PF01068">
    <property type="entry name" value="DNA_ligase_A_M"/>
    <property type="match status" value="1"/>
</dbReference>
<evidence type="ECO:0000259" key="7">
    <source>
        <dbReference type="Pfam" id="PF01068"/>
    </source>
</evidence>
<accession>A0A1P8KKN1</accession>
<evidence type="ECO:0000313" key="9">
    <source>
        <dbReference type="EMBL" id="APW65118.1"/>
    </source>
</evidence>
<dbReference type="Pfam" id="PF14743">
    <property type="entry name" value="DNA_ligase_OB_2"/>
    <property type="match status" value="1"/>
</dbReference>